<sequence length="287" mass="32177">MQLVPGVSVVTAVGCFLVSLASAEEAATENTISPEIATASAVEDGSPGYEESTSERELTYGHGYYPGPVYQAPAAYYAPRPYYYFGRPRSYVRYLGAEKAQSQATEPEVVADPEEDLEGRSLGHRHHGPMYYGGYYGLVGYGPVVYPPYGYFRYLKGMRRAAVASTADQDMPKRVAAARKMGHRRHGYYYAPMSYYRPYYGYYSSPYGYVRYLRRAEGAGRGTVSDSASVQSEERQLSPHHRGYYGGPVFYGPGYYAPVPYGPYYGSPYIRYLREKPEATWNESFEA</sequence>
<reference evidence="2 3" key="1">
    <citation type="journal article" date="2017" name="Int. J. Parasitol.">
        <title>The genome of the protozoan parasite Cystoisospora suis and a reverse vaccinology approach to identify vaccine candidates.</title>
        <authorList>
            <person name="Palmieri N."/>
            <person name="Shrestha A."/>
            <person name="Ruttkowski B."/>
            <person name="Beck T."/>
            <person name="Vogl C."/>
            <person name="Tomley F."/>
            <person name="Blake D.P."/>
            <person name="Joachim A."/>
        </authorList>
    </citation>
    <scope>NUCLEOTIDE SEQUENCE [LARGE SCALE GENOMIC DNA]</scope>
    <source>
        <strain evidence="2 3">Wien I</strain>
    </source>
</reference>
<evidence type="ECO:0008006" key="4">
    <source>
        <dbReference type="Google" id="ProtNLM"/>
    </source>
</evidence>
<name>A0A2C6LHE4_9APIC</name>
<dbReference type="Proteomes" id="UP000221165">
    <property type="component" value="Unassembled WGS sequence"/>
</dbReference>
<protein>
    <recommendedName>
        <fullName evidence="4">Transmembrane protein</fullName>
    </recommendedName>
</protein>
<evidence type="ECO:0000313" key="3">
    <source>
        <dbReference type="Proteomes" id="UP000221165"/>
    </source>
</evidence>
<evidence type="ECO:0000256" key="1">
    <source>
        <dbReference type="SAM" id="SignalP"/>
    </source>
</evidence>
<keyword evidence="1" id="KW-0732">Signal</keyword>
<dbReference type="AlphaFoldDB" id="A0A2C6LHE4"/>
<organism evidence="2 3">
    <name type="scientific">Cystoisospora suis</name>
    <dbReference type="NCBI Taxonomy" id="483139"/>
    <lineage>
        <taxon>Eukaryota</taxon>
        <taxon>Sar</taxon>
        <taxon>Alveolata</taxon>
        <taxon>Apicomplexa</taxon>
        <taxon>Conoidasida</taxon>
        <taxon>Coccidia</taxon>
        <taxon>Eucoccidiorida</taxon>
        <taxon>Eimeriorina</taxon>
        <taxon>Sarcocystidae</taxon>
        <taxon>Cystoisospora</taxon>
    </lineage>
</organism>
<proteinExistence type="predicted"/>
<dbReference type="VEuPathDB" id="ToxoDB:CSUI_000190"/>
<dbReference type="GeneID" id="94423635"/>
<comment type="caution">
    <text evidence="2">The sequence shown here is derived from an EMBL/GenBank/DDBJ whole genome shotgun (WGS) entry which is preliminary data.</text>
</comment>
<evidence type="ECO:0000313" key="2">
    <source>
        <dbReference type="EMBL" id="PHJ25952.1"/>
    </source>
</evidence>
<dbReference type="RefSeq" id="XP_067927598.1">
    <property type="nucleotide sequence ID" value="XM_068060424.1"/>
</dbReference>
<dbReference type="EMBL" id="MIGC01000089">
    <property type="protein sequence ID" value="PHJ25952.1"/>
    <property type="molecule type" value="Genomic_DNA"/>
</dbReference>
<keyword evidence="3" id="KW-1185">Reference proteome</keyword>
<gene>
    <name evidence="2" type="ORF">CSUI_000190</name>
</gene>
<accession>A0A2C6LHE4</accession>
<feature type="chain" id="PRO_5012293398" description="Transmembrane protein" evidence="1">
    <location>
        <begin position="24"/>
        <end position="287"/>
    </location>
</feature>
<feature type="signal peptide" evidence="1">
    <location>
        <begin position="1"/>
        <end position="23"/>
    </location>
</feature>